<feature type="modified residue" description="4-aspartylphosphate" evidence="2">
    <location>
        <position position="66"/>
    </location>
</feature>
<sequence>MPALPSSKSPVTSAPILLVVDDLEANLEAMRALLGGDKHWQLRSANSGEAALRCLLAEDVSLVLLDVQMPGMDGYEVAELMRSSPKTRYTPIIFVSAIARTQELILRGYSSGAVDFILKPFDPPVLLLKVKNLLAYESNRRELQRIGAQLERQRAFSDSVLNNAAEGIMVVDEHGQIQYANPTMAEFTDSTVERLQKTAFCSLIAEPKSERDWQASSFYQHWQKRQVYRLYEAELQRKEGASPLPVALSCAPLPPPQRAMVIIARDISVERELRTRLEALIISDPLTGLLNRRGFYLAAESALERAKRSNNPFAVIYLDLDGFKRINDSLGHAVGDELLCQVGKQLKTELRAYDALARIGGDEFTILLDALNQESDAARIADKLLRLISIRHQLGNEAFSISASAGIVCYPQGGDTVEGLLRAADMAMYEAKQNRSGYHFHSPQMTQRAKERLKLEQSLRQAVEQQQFSLLYQPQFYLQSGALRGFEALLRWTQGNTANISPLQFIPLLEETHLINPLGEWIFAEGLSHLKKLREQLGSGFVLSLNVSPVQFAQPQLVENLTQLLHDRNIASSQLEVEVTESTLMSDMQTTQKHLSQLRELGVKVAVDDFGTGYSSLAYLRQFDVDSLKIDRLFIANMLSSRRDAAIISTIIDLAKHLELEVIAEGVETEEQRKWLLAHQCSTLQGWLVAPALPLEQALQVPRQLSWNQLPLDKG</sequence>
<dbReference type="PROSITE" id="PS50887">
    <property type="entry name" value="GGDEF"/>
    <property type="match status" value="1"/>
</dbReference>
<dbReference type="OrthoDB" id="9804951at2"/>
<dbReference type="Pfam" id="PF00990">
    <property type="entry name" value="GGDEF"/>
    <property type="match status" value="1"/>
</dbReference>
<dbReference type="CDD" id="cd00130">
    <property type="entry name" value="PAS"/>
    <property type="match status" value="1"/>
</dbReference>
<dbReference type="Pfam" id="PF00072">
    <property type="entry name" value="Response_reg"/>
    <property type="match status" value="1"/>
</dbReference>
<comment type="caution">
    <text evidence="6">The sequence shown here is derived from an EMBL/GenBank/DDBJ whole genome shotgun (WGS) entry which is preliminary data.</text>
</comment>
<dbReference type="SMART" id="SM00448">
    <property type="entry name" value="REC"/>
    <property type="match status" value="1"/>
</dbReference>
<dbReference type="SUPFAM" id="SSF55073">
    <property type="entry name" value="Nucleotide cyclase"/>
    <property type="match status" value="1"/>
</dbReference>
<organism evidence="6 7">
    <name type="scientific">Ventosimonas gracilis</name>
    <dbReference type="NCBI Taxonomy" id="1680762"/>
    <lineage>
        <taxon>Bacteria</taxon>
        <taxon>Pseudomonadati</taxon>
        <taxon>Pseudomonadota</taxon>
        <taxon>Gammaproteobacteria</taxon>
        <taxon>Pseudomonadales</taxon>
        <taxon>Ventosimonadaceae</taxon>
        <taxon>Ventosimonas</taxon>
    </lineage>
</organism>
<dbReference type="Gene3D" id="3.30.450.20">
    <property type="entry name" value="PAS domain"/>
    <property type="match status" value="1"/>
</dbReference>
<dbReference type="GO" id="GO:0000160">
    <property type="term" value="P:phosphorelay signal transduction system"/>
    <property type="evidence" value="ECO:0007669"/>
    <property type="project" value="InterPro"/>
</dbReference>
<comment type="cofactor">
    <cofactor evidence="1">
        <name>Mg(2+)</name>
        <dbReference type="ChEBI" id="CHEBI:18420"/>
    </cofactor>
</comment>
<dbReference type="CDD" id="cd01948">
    <property type="entry name" value="EAL"/>
    <property type="match status" value="1"/>
</dbReference>
<dbReference type="SMART" id="SM00091">
    <property type="entry name" value="PAS"/>
    <property type="match status" value="1"/>
</dbReference>
<dbReference type="Gene3D" id="3.20.20.450">
    <property type="entry name" value="EAL domain"/>
    <property type="match status" value="1"/>
</dbReference>
<dbReference type="Pfam" id="PF13188">
    <property type="entry name" value="PAS_8"/>
    <property type="match status" value="1"/>
</dbReference>
<dbReference type="AlphaFoldDB" id="A0A139SW88"/>
<name>A0A139SW88_9GAMM</name>
<accession>A0A139SW88</accession>
<dbReference type="SUPFAM" id="SSF141868">
    <property type="entry name" value="EAL domain-like"/>
    <property type="match status" value="1"/>
</dbReference>
<protein>
    <submittedName>
        <fullName evidence="6">Diguanylate cyclase</fullName>
    </submittedName>
</protein>
<dbReference type="InterPro" id="IPR000014">
    <property type="entry name" value="PAS"/>
</dbReference>
<dbReference type="GO" id="GO:0003824">
    <property type="term" value="F:catalytic activity"/>
    <property type="evidence" value="ECO:0007669"/>
    <property type="project" value="UniProtKB-ARBA"/>
</dbReference>
<dbReference type="RefSeq" id="WP_068388051.1">
    <property type="nucleotide sequence ID" value="NZ_LSZO01000059.1"/>
</dbReference>
<dbReference type="EMBL" id="LSZO01000059">
    <property type="protein sequence ID" value="KXU38896.1"/>
    <property type="molecule type" value="Genomic_DNA"/>
</dbReference>
<dbReference type="InterPro" id="IPR035965">
    <property type="entry name" value="PAS-like_dom_sf"/>
</dbReference>
<feature type="domain" description="Response regulatory" evidence="3">
    <location>
        <begin position="16"/>
        <end position="134"/>
    </location>
</feature>
<evidence type="ECO:0000313" key="7">
    <source>
        <dbReference type="Proteomes" id="UP000072660"/>
    </source>
</evidence>
<dbReference type="SMART" id="SM00052">
    <property type="entry name" value="EAL"/>
    <property type="match status" value="1"/>
</dbReference>
<proteinExistence type="predicted"/>
<feature type="domain" description="GGDEF" evidence="5">
    <location>
        <begin position="311"/>
        <end position="443"/>
    </location>
</feature>
<evidence type="ECO:0000256" key="1">
    <source>
        <dbReference type="ARBA" id="ARBA00001946"/>
    </source>
</evidence>
<evidence type="ECO:0000256" key="2">
    <source>
        <dbReference type="PROSITE-ProRule" id="PRU00169"/>
    </source>
</evidence>
<dbReference type="Proteomes" id="UP000072660">
    <property type="component" value="Unassembled WGS sequence"/>
</dbReference>
<dbReference type="Gene3D" id="3.30.70.270">
    <property type="match status" value="1"/>
</dbReference>
<dbReference type="SUPFAM" id="SSF55785">
    <property type="entry name" value="PYP-like sensor domain (PAS domain)"/>
    <property type="match status" value="1"/>
</dbReference>
<keyword evidence="7" id="KW-1185">Reference proteome</keyword>
<evidence type="ECO:0000313" key="6">
    <source>
        <dbReference type="EMBL" id="KXU38896.1"/>
    </source>
</evidence>
<dbReference type="CDD" id="cd01949">
    <property type="entry name" value="GGDEF"/>
    <property type="match status" value="1"/>
</dbReference>
<dbReference type="SMART" id="SM00267">
    <property type="entry name" value="GGDEF"/>
    <property type="match status" value="1"/>
</dbReference>
<dbReference type="Gene3D" id="3.40.50.2300">
    <property type="match status" value="1"/>
</dbReference>
<dbReference type="InterPro" id="IPR035919">
    <property type="entry name" value="EAL_sf"/>
</dbReference>
<dbReference type="FunFam" id="3.30.70.270:FF:000001">
    <property type="entry name" value="Diguanylate cyclase domain protein"/>
    <property type="match status" value="1"/>
</dbReference>
<reference evidence="6 7" key="1">
    <citation type="submission" date="2016-02" db="EMBL/GenBank/DDBJ databases">
        <authorList>
            <person name="Wen L."/>
            <person name="He K."/>
            <person name="Yang H."/>
        </authorList>
    </citation>
    <scope>NUCLEOTIDE SEQUENCE [LARGE SCALE GENOMIC DNA]</scope>
    <source>
        <strain evidence="6 7">CV58</strain>
    </source>
</reference>
<evidence type="ECO:0000259" key="3">
    <source>
        <dbReference type="PROSITE" id="PS50110"/>
    </source>
</evidence>
<dbReference type="NCBIfam" id="TIGR00254">
    <property type="entry name" value="GGDEF"/>
    <property type="match status" value="1"/>
</dbReference>
<dbReference type="InterPro" id="IPR029787">
    <property type="entry name" value="Nucleotide_cyclase"/>
</dbReference>
<evidence type="ECO:0000259" key="5">
    <source>
        <dbReference type="PROSITE" id="PS50887"/>
    </source>
</evidence>
<dbReference type="NCBIfam" id="TIGR00229">
    <property type="entry name" value="sensory_box"/>
    <property type="match status" value="1"/>
</dbReference>
<dbReference type="SUPFAM" id="SSF52172">
    <property type="entry name" value="CheY-like"/>
    <property type="match status" value="1"/>
</dbReference>
<dbReference type="PANTHER" id="PTHR44757">
    <property type="entry name" value="DIGUANYLATE CYCLASE DGCP"/>
    <property type="match status" value="1"/>
</dbReference>
<dbReference type="InterPro" id="IPR052155">
    <property type="entry name" value="Biofilm_reg_signaling"/>
</dbReference>
<dbReference type="Pfam" id="PF00563">
    <property type="entry name" value="EAL"/>
    <property type="match status" value="1"/>
</dbReference>
<dbReference type="PROSITE" id="PS50883">
    <property type="entry name" value="EAL"/>
    <property type="match status" value="1"/>
</dbReference>
<feature type="domain" description="EAL" evidence="4">
    <location>
        <begin position="452"/>
        <end position="706"/>
    </location>
</feature>
<dbReference type="InterPro" id="IPR043128">
    <property type="entry name" value="Rev_trsase/Diguanyl_cyclase"/>
</dbReference>
<dbReference type="InterPro" id="IPR001633">
    <property type="entry name" value="EAL_dom"/>
</dbReference>
<dbReference type="InterPro" id="IPR001789">
    <property type="entry name" value="Sig_transdc_resp-reg_receiver"/>
</dbReference>
<gene>
    <name evidence="6" type="ORF">AXE65_11315</name>
</gene>
<evidence type="ECO:0000259" key="4">
    <source>
        <dbReference type="PROSITE" id="PS50883"/>
    </source>
</evidence>
<dbReference type="InterPro" id="IPR011006">
    <property type="entry name" value="CheY-like_superfamily"/>
</dbReference>
<dbReference type="PANTHER" id="PTHR44757:SF2">
    <property type="entry name" value="BIOFILM ARCHITECTURE MAINTENANCE PROTEIN MBAA"/>
    <property type="match status" value="1"/>
</dbReference>
<keyword evidence="2" id="KW-0597">Phosphoprotein</keyword>
<dbReference type="PROSITE" id="PS50110">
    <property type="entry name" value="RESPONSE_REGULATORY"/>
    <property type="match status" value="1"/>
</dbReference>
<dbReference type="InterPro" id="IPR000160">
    <property type="entry name" value="GGDEF_dom"/>
</dbReference>